<gene>
    <name evidence="1" type="ORF">LX32DRAFT_397613</name>
</gene>
<accession>A0AAD9HV43</accession>
<evidence type="ECO:0000313" key="2">
    <source>
        <dbReference type="Proteomes" id="UP001232148"/>
    </source>
</evidence>
<proteinExistence type="predicted"/>
<dbReference type="AlphaFoldDB" id="A0AAD9HV43"/>
<comment type="caution">
    <text evidence="1">The sequence shown here is derived from an EMBL/GenBank/DDBJ whole genome shotgun (WGS) entry which is preliminary data.</text>
</comment>
<sequence length="193" mass="21881">MECFVGGMLLGASGWSSRLSGRLRRGGCLCRWFCFLGTVKKEQGCIFFSQHRMGRIRDGNGVYASDTFTLSTGRDASAGGGRKGRYLLCQVGRNRSYPDHLTAHFLPTLLKSLRVGLPFSRHHHRRRRCRRCLRQCVPVGDAAETKLYSDCLLMPRPVEDVQRVSARPPVWASSTFLYAWPATLPVYAERQRR</sequence>
<name>A0AAD9HV43_9PEZI</name>
<evidence type="ECO:0000313" key="1">
    <source>
        <dbReference type="EMBL" id="KAK2034494.1"/>
    </source>
</evidence>
<organism evidence="1 2">
    <name type="scientific">Colletotrichum zoysiae</name>
    <dbReference type="NCBI Taxonomy" id="1216348"/>
    <lineage>
        <taxon>Eukaryota</taxon>
        <taxon>Fungi</taxon>
        <taxon>Dikarya</taxon>
        <taxon>Ascomycota</taxon>
        <taxon>Pezizomycotina</taxon>
        <taxon>Sordariomycetes</taxon>
        <taxon>Hypocreomycetidae</taxon>
        <taxon>Glomerellales</taxon>
        <taxon>Glomerellaceae</taxon>
        <taxon>Colletotrichum</taxon>
        <taxon>Colletotrichum graminicola species complex</taxon>
    </lineage>
</organism>
<protein>
    <submittedName>
        <fullName evidence="1">Uncharacterized protein</fullName>
    </submittedName>
</protein>
<reference evidence="1" key="1">
    <citation type="submission" date="2021-06" db="EMBL/GenBank/DDBJ databases">
        <title>Comparative genomics, transcriptomics and evolutionary studies reveal genomic signatures of adaptation to plant cell wall in hemibiotrophic fungi.</title>
        <authorList>
            <consortium name="DOE Joint Genome Institute"/>
            <person name="Baroncelli R."/>
            <person name="Diaz J.F."/>
            <person name="Benocci T."/>
            <person name="Peng M."/>
            <person name="Battaglia E."/>
            <person name="Haridas S."/>
            <person name="Andreopoulos W."/>
            <person name="Labutti K."/>
            <person name="Pangilinan J."/>
            <person name="Floch G.L."/>
            <person name="Makela M.R."/>
            <person name="Henrissat B."/>
            <person name="Grigoriev I.V."/>
            <person name="Crouch J.A."/>
            <person name="De Vries R.P."/>
            <person name="Sukno S.A."/>
            <person name="Thon M.R."/>
        </authorList>
    </citation>
    <scope>NUCLEOTIDE SEQUENCE</scope>
    <source>
        <strain evidence="1">MAFF235873</strain>
    </source>
</reference>
<dbReference type="EMBL" id="MU842814">
    <property type="protein sequence ID" value="KAK2034494.1"/>
    <property type="molecule type" value="Genomic_DNA"/>
</dbReference>
<dbReference type="Proteomes" id="UP001232148">
    <property type="component" value="Unassembled WGS sequence"/>
</dbReference>
<keyword evidence="2" id="KW-1185">Reference proteome</keyword>